<keyword evidence="3" id="KW-1185">Reference proteome</keyword>
<dbReference type="InterPro" id="IPR012337">
    <property type="entry name" value="RNaseH-like_sf"/>
</dbReference>
<organism evidence="2 3">
    <name type="scientific">Ephemerocybe angulata</name>
    <dbReference type="NCBI Taxonomy" id="980116"/>
    <lineage>
        <taxon>Eukaryota</taxon>
        <taxon>Fungi</taxon>
        <taxon>Dikarya</taxon>
        <taxon>Basidiomycota</taxon>
        <taxon>Agaricomycotina</taxon>
        <taxon>Agaricomycetes</taxon>
        <taxon>Agaricomycetidae</taxon>
        <taxon>Agaricales</taxon>
        <taxon>Agaricineae</taxon>
        <taxon>Psathyrellaceae</taxon>
        <taxon>Ephemerocybe</taxon>
    </lineage>
</organism>
<dbReference type="Proteomes" id="UP000521943">
    <property type="component" value="Unassembled WGS sequence"/>
</dbReference>
<gene>
    <name evidence="2" type="ORF">DFP72DRAFT_813346</name>
</gene>
<name>A0A8H6HVI7_9AGAR</name>
<evidence type="ECO:0000313" key="2">
    <source>
        <dbReference type="EMBL" id="KAF6753990.1"/>
    </source>
</evidence>
<dbReference type="SUPFAM" id="SSF53098">
    <property type="entry name" value="Ribonuclease H-like"/>
    <property type="match status" value="1"/>
</dbReference>
<evidence type="ECO:0000256" key="1">
    <source>
        <dbReference type="SAM" id="MobiDB-lite"/>
    </source>
</evidence>
<dbReference type="AlphaFoldDB" id="A0A8H6HVI7"/>
<protein>
    <submittedName>
        <fullName evidence="2">Uncharacterized protein</fullName>
    </submittedName>
</protein>
<feature type="region of interest" description="Disordered" evidence="1">
    <location>
        <begin position="57"/>
        <end position="82"/>
    </location>
</feature>
<proteinExistence type="predicted"/>
<dbReference type="EMBL" id="JACGCI010000036">
    <property type="protein sequence ID" value="KAF6753990.1"/>
    <property type="molecule type" value="Genomic_DNA"/>
</dbReference>
<sequence>MDNASNCNKSAELLPSLIPTFKGVEARLRCCNHILHLTAQVCDMFISFFFKKSKSKKKLGESPEGDEVLVDIDDEDEEDESGDEAALEEMELDDADLADDEGHRAYTKAAVYSVREQAIVLMEEKGVYLSKRELTEACAVMPKVSGLARRVHNSGTLKETFDNLVSNDPTLDGSKRALDRRVSTRWNSDEDCLKSHLYFRRPVEQLTGLSETKLAAYRLTDSQWKLAGDLADALEVFDELSRMFSAASVPLIVDVIPAFEDLKLSLTAIRDDIQEDDGDDEDTDPDSEVSPVMRVAAQAALLMVEKYYALTWDCPIYYIAIVMCPDRKLQWFKNQAGYSQEKLKKIKKMVIEAFGEYSHSTSTPAVSQQATGSQPVSPSCSIFGVLVPG</sequence>
<evidence type="ECO:0000313" key="3">
    <source>
        <dbReference type="Proteomes" id="UP000521943"/>
    </source>
</evidence>
<comment type="caution">
    <text evidence="2">The sequence shown here is derived from an EMBL/GenBank/DDBJ whole genome shotgun (WGS) entry which is preliminary data.</text>
</comment>
<feature type="compositionally biased region" description="Acidic residues" evidence="1">
    <location>
        <begin position="63"/>
        <end position="82"/>
    </location>
</feature>
<accession>A0A8H6HVI7</accession>
<reference evidence="2 3" key="1">
    <citation type="submission" date="2020-07" db="EMBL/GenBank/DDBJ databases">
        <title>Comparative genomics of pyrophilous fungi reveals a link between fire events and developmental genes.</title>
        <authorList>
            <consortium name="DOE Joint Genome Institute"/>
            <person name="Steindorff A.S."/>
            <person name="Carver A."/>
            <person name="Calhoun S."/>
            <person name="Stillman K."/>
            <person name="Liu H."/>
            <person name="Lipzen A."/>
            <person name="Pangilinan J."/>
            <person name="Labutti K."/>
            <person name="Bruns T.D."/>
            <person name="Grigoriev I.V."/>
        </authorList>
    </citation>
    <scope>NUCLEOTIDE SEQUENCE [LARGE SCALE GENOMIC DNA]</scope>
    <source>
        <strain evidence="2 3">CBS 144469</strain>
    </source>
</reference>
<dbReference type="OrthoDB" id="3251057at2759"/>